<dbReference type="EMBL" id="MRCB01000038">
    <property type="protein sequence ID" value="OKH19667.1"/>
    <property type="molecule type" value="Genomic_DNA"/>
</dbReference>
<comment type="caution">
    <text evidence="2">The sequence shown here is derived from an EMBL/GenBank/DDBJ whole genome shotgun (WGS) entry which is preliminary data.</text>
</comment>
<feature type="transmembrane region" description="Helical" evidence="1">
    <location>
        <begin position="121"/>
        <end position="139"/>
    </location>
</feature>
<name>A0A1U7H8M0_9CYAN</name>
<dbReference type="OrthoDB" id="501440at2"/>
<feature type="transmembrane region" description="Helical" evidence="1">
    <location>
        <begin position="407"/>
        <end position="425"/>
    </location>
</feature>
<evidence type="ECO:0000313" key="3">
    <source>
        <dbReference type="Proteomes" id="UP000186868"/>
    </source>
</evidence>
<protein>
    <recommendedName>
        <fullName evidence="4">Glycosyltransferase RgtA/B/C/D-like domain-containing protein</fullName>
    </recommendedName>
</protein>
<evidence type="ECO:0000313" key="2">
    <source>
        <dbReference type="EMBL" id="OKH19667.1"/>
    </source>
</evidence>
<reference evidence="2 3" key="1">
    <citation type="submission" date="2016-11" db="EMBL/GenBank/DDBJ databases">
        <title>Draft Genome Sequences of Nine Cyanobacterial Strains from Diverse Habitats.</title>
        <authorList>
            <person name="Zhu T."/>
            <person name="Hou S."/>
            <person name="Lu X."/>
            <person name="Hess W.R."/>
        </authorList>
    </citation>
    <scope>NUCLEOTIDE SEQUENCE [LARGE SCALE GENOMIC DNA]</scope>
    <source>
        <strain evidence="2 3">NIES-593</strain>
    </source>
</reference>
<keyword evidence="1" id="KW-0472">Membrane</keyword>
<evidence type="ECO:0008006" key="4">
    <source>
        <dbReference type="Google" id="ProtNLM"/>
    </source>
</evidence>
<keyword evidence="3" id="KW-1185">Reference proteome</keyword>
<feature type="transmembrane region" description="Helical" evidence="1">
    <location>
        <begin position="12"/>
        <end position="32"/>
    </location>
</feature>
<feature type="transmembrane region" description="Helical" evidence="1">
    <location>
        <begin position="219"/>
        <end position="241"/>
    </location>
</feature>
<feature type="transmembrane region" description="Helical" evidence="1">
    <location>
        <begin position="144"/>
        <end position="162"/>
    </location>
</feature>
<feature type="transmembrane region" description="Helical" evidence="1">
    <location>
        <begin position="197"/>
        <end position="213"/>
    </location>
</feature>
<dbReference type="RefSeq" id="WP_073601376.1">
    <property type="nucleotide sequence ID" value="NZ_MRCB01000038.1"/>
</dbReference>
<dbReference type="AlphaFoldDB" id="A0A1U7H8M0"/>
<keyword evidence="1" id="KW-0812">Transmembrane</keyword>
<feature type="transmembrane region" description="Helical" evidence="1">
    <location>
        <begin position="432"/>
        <end position="451"/>
    </location>
</feature>
<accession>A0A1U7H8M0</accession>
<keyword evidence="1" id="KW-1133">Transmembrane helix</keyword>
<feature type="transmembrane region" description="Helical" evidence="1">
    <location>
        <begin position="369"/>
        <end position="387"/>
    </location>
</feature>
<gene>
    <name evidence="2" type="ORF">NIES593_20590</name>
</gene>
<organism evidence="2 3">
    <name type="scientific">Hydrococcus rivularis NIES-593</name>
    <dbReference type="NCBI Taxonomy" id="1921803"/>
    <lineage>
        <taxon>Bacteria</taxon>
        <taxon>Bacillati</taxon>
        <taxon>Cyanobacteriota</taxon>
        <taxon>Cyanophyceae</taxon>
        <taxon>Pleurocapsales</taxon>
        <taxon>Hydrococcaceae</taxon>
        <taxon>Hydrococcus</taxon>
    </lineage>
</organism>
<feature type="transmembrane region" description="Helical" evidence="1">
    <location>
        <begin position="168"/>
        <end position="188"/>
    </location>
</feature>
<dbReference type="STRING" id="1921803.NIES593_20590"/>
<evidence type="ECO:0000256" key="1">
    <source>
        <dbReference type="SAM" id="Phobius"/>
    </source>
</evidence>
<feature type="transmembrane region" description="Helical" evidence="1">
    <location>
        <begin position="272"/>
        <end position="293"/>
    </location>
</feature>
<feature type="transmembrane region" description="Helical" evidence="1">
    <location>
        <begin position="346"/>
        <end position="362"/>
    </location>
</feature>
<dbReference type="Proteomes" id="UP000186868">
    <property type="component" value="Unassembled WGS sequence"/>
</dbReference>
<proteinExistence type="predicted"/>
<sequence>MKVARNLKFTSKYLAIIILFILISFAFSSIVIQDFSYPLTGWVGIGSFGWLNYDYVDLQEYTGYYLAKNLSFNPFPQLDLFNNQSFYPYGTNSVFQPWSLEKDYFYAILYSFFGTGSWLQIYYLLTVLITAIGTFALLLRDYGFARSAGVGFIVSFGNFYAINKYPHHLQYAVIHWIVLSLIADFLIVKRIVLKRHLSLRLILVRACLLFLSFGHDLGYMAGFSLMSFTVSLLFIAVLISYRYLKGKLKLIQEIQRALKTYKNDFRSYPRTCLVLLILTLVAAYFYFSLAFQIGREAKSFDFTGISFDTFWANPLRLLVPFFPFLNPGMGYQQFFSDIPESVGDSSPGWFLVILGTLGLWQTRRQITIFIPLLIVFFLCLLYHPLLFPTLKIFPWYAFNRVGGRSTFIYPVILGIFALHINFDWLQFRQRQLLVGFLVLVASIELYTAYSYRLDYKPASLDQSFFAYMEYVKKQPGEAVLDLFFCIAGSGARPDICPYYGYNSGVFALRRFHEKKVMGQYFGRLYPGQVKPYLEAGWDKLFFPDNTQSRQSRCFNEAEWSFLTDFFKFNDFAGINLYVERFPEKCLNEFYDRLGNPAKETVIPGAGKVQFIPKSSELRKQINLSLGTKVKLETSTEF</sequence>